<dbReference type="SUPFAM" id="SSF57997">
    <property type="entry name" value="Tropomyosin"/>
    <property type="match status" value="1"/>
</dbReference>
<keyword evidence="4" id="KW-1185">Reference proteome</keyword>
<accession>A0AA89BUX0</accession>
<evidence type="ECO:0000256" key="2">
    <source>
        <dbReference type="SAM" id="MobiDB-lite"/>
    </source>
</evidence>
<protein>
    <submittedName>
        <fullName evidence="3">Uncharacterized protein</fullName>
    </submittedName>
</protein>
<comment type="caution">
    <text evidence="3">The sequence shown here is derived from an EMBL/GenBank/DDBJ whole genome shotgun (WGS) entry which is preliminary data.</text>
</comment>
<dbReference type="EMBL" id="VSWD01000014">
    <property type="protein sequence ID" value="KAK3083223.1"/>
    <property type="molecule type" value="Genomic_DNA"/>
</dbReference>
<sequence>MASTNKGNKGKSKAKQTIVKETEKVKENESSFNTSDLLADCRSILYGADAGGATGHDSTADSTADNQTVNVCQSQCENASTVKLATLVDSVLVLLQKMDTRLSVIEKRTETLEVINSKITKLDARVGVAENEIKTTKTKISEIEADLQGNSNLYDDVKGKTDELDNDLLRLKKRIGKVEKMTDEISRLQEENGELHESLLEMKCRSMKYNLLFSGIAEADGENCENVLKKFIQDELQIEKEIPFANVHRVGKKCPENVERLWLNLYRTRILCL</sequence>
<dbReference type="Proteomes" id="UP001186944">
    <property type="component" value="Unassembled WGS sequence"/>
</dbReference>
<reference evidence="3" key="1">
    <citation type="submission" date="2019-08" db="EMBL/GenBank/DDBJ databases">
        <title>The improved chromosome-level genome for the pearl oyster Pinctada fucata martensii using PacBio sequencing and Hi-C.</title>
        <authorList>
            <person name="Zheng Z."/>
        </authorList>
    </citation>
    <scope>NUCLEOTIDE SEQUENCE</scope>
    <source>
        <strain evidence="3">ZZ-2019</strain>
        <tissue evidence="3">Adductor muscle</tissue>
    </source>
</reference>
<dbReference type="Gene3D" id="1.10.287.1490">
    <property type="match status" value="1"/>
</dbReference>
<evidence type="ECO:0000313" key="3">
    <source>
        <dbReference type="EMBL" id="KAK3083223.1"/>
    </source>
</evidence>
<feature type="region of interest" description="Disordered" evidence="2">
    <location>
        <begin position="1"/>
        <end position="29"/>
    </location>
</feature>
<feature type="coiled-coil region" evidence="1">
    <location>
        <begin position="171"/>
        <end position="198"/>
    </location>
</feature>
<evidence type="ECO:0000256" key="1">
    <source>
        <dbReference type="SAM" id="Coils"/>
    </source>
</evidence>
<evidence type="ECO:0000313" key="4">
    <source>
        <dbReference type="Proteomes" id="UP001186944"/>
    </source>
</evidence>
<proteinExistence type="predicted"/>
<gene>
    <name evidence="3" type="ORF">FSP39_017228</name>
</gene>
<organism evidence="3 4">
    <name type="scientific">Pinctada imbricata</name>
    <name type="common">Atlantic pearl-oyster</name>
    <name type="synonym">Pinctada martensii</name>
    <dbReference type="NCBI Taxonomy" id="66713"/>
    <lineage>
        <taxon>Eukaryota</taxon>
        <taxon>Metazoa</taxon>
        <taxon>Spiralia</taxon>
        <taxon>Lophotrochozoa</taxon>
        <taxon>Mollusca</taxon>
        <taxon>Bivalvia</taxon>
        <taxon>Autobranchia</taxon>
        <taxon>Pteriomorphia</taxon>
        <taxon>Pterioida</taxon>
        <taxon>Pterioidea</taxon>
        <taxon>Pteriidae</taxon>
        <taxon>Pinctada</taxon>
    </lineage>
</organism>
<name>A0AA89BUX0_PINIB</name>
<feature type="compositionally biased region" description="Basic and acidic residues" evidence="2">
    <location>
        <begin position="18"/>
        <end position="29"/>
    </location>
</feature>
<keyword evidence="1" id="KW-0175">Coiled coil</keyword>
<dbReference type="AlphaFoldDB" id="A0AA89BUX0"/>